<dbReference type="HOGENOM" id="CLU_1750785_0_0_1"/>
<dbReference type="GeneID" id="5485968"/>
<evidence type="ECO:0000313" key="3">
    <source>
        <dbReference type="Proteomes" id="UP000001312"/>
    </source>
</evidence>
<dbReference type="RefSeq" id="XP_001589759.1">
    <property type="nucleotide sequence ID" value="XM_001589709.1"/>
</dbReference>
<feature type="coiled-coil region" evidence="1">
    <location>
        <begin position="88"/>
        <end position="127"/>
    </location>
</feature>
<dbReference type="KEGG" id="ssl:SS1G_09481"/>
<gene>
    <name evidence="2" type="ORF">SS1G_09481</name>
</gene>
<protein>
    <submittedName>
        <fullName evidence="2">Uncharacterized protein</fullName>
    </submittedName>
</protein>
<dbReference type="EMBL" id="CH476633">
    <property type="protein sequence ID" value="EDN93614.1"/>
    <property type="molecule type" value="Genomic_DNA"/>
</dbReference>
<keyword evidence="3" id="KW-1185">Reference proteome</keyword>
<name>A7EVX2_SCLS1</name>
<dbReference type="Proteomes" id="UP000001312">
    <property type="component" value="Unassembled WGS sequence"/>
</dbReference>
<dbReference type="InParanoid" id="A7EVX2"/>
<evidence type="ECO:0000256" key="1">
    <source>
        <dbReference type="SAM" id="Coils"/>
    </source>
</evidence>
<sequence>MSFPTDFTQSTHRKKENKQIFPANNGIGRYNSNYTLPSIDMSTLGFAIFEDARCAICDGDLDPRQNTLHITSKPNPPIQLCIPCQKQITHLKLEYEILKREKRERQIEELKQAIETYAAQAELKEVLKEGNRVLRGEIEEIGGLGLMGK</sequence>
<proteinExistence type="predicted"/>
<organism evidence="2 3">
    <name type="scientific">Sclerotinia sclerotiorum (strain ATCC 18683 / 1980 / Ss-1)</name>
    <name type="common">White mold</name>
    <name type="synonym">Whetzelinia sclerotiorum</name>
    <dbReference type="NCBI Taxonomy" id="665079"/>
    <lineage>
        <taxon>Eukaryota</taxon>
        <taxon>Fungi</taxon>
        <taxon>Dikarya</taxon>
        <taxon>Ascomycota</taxon>
        <taxon>Pezizomycotina</taxon>
        <taxon>Leotiomycetes</taxon>
        <taxon>Helotiales</taxon>
        <taxon>Sclerotiniaceae</taxon>
        <taxon>Sclerotinia</taxon>
    </lineage>
</organism>
<accession>A7EVX2</accession>
<dbReference type="AlphaFoldDB" id="A7EVX2"/>
<reference evidence="3" key="1">
    <citation type="journal article" date="2011" name="PLoS Genet.">
        <title>Genomic analysis of the necrotrophic fungal pathogens Sclerotinia sclerotiorum and Botrytis cinerea.</title>
        <authorList>
            <person name="Amselem J."/>
            <person name="Cuomo C.A."/>
            <person name="van Kan J.A."/>
            <person name="Viaud M."/>
            <person name="Benito E.P."/>
            <person name="Couloux A."/>
            <person name="Coutinho P.M."/>
            <person name="de Vries R.P."/>
            <person name="Dyer P.S."/>
            <person name="Fillinger S."/>
            <person name="Fournier E."/>
            <person name="Gout L."/>
            <person name="Hahn M."/>
            <person name="Kohn L."/>
            <person name="Lapalu N."/>
            <person name="Plummer K.M."/>
            <person name="Pradier J.M."/>
            <person name="Quevillon E."/>
            <person name="Sharon A."/>
            <person name="Simon A."/>
            <person name="ten Have A."/>
            <person name="Tudzynski B."/>
            <person name="Tudzynski P."/>
            <person name="Wincker P."/>
            <person name="Andrew M."/>
            <person name="Anthouard V."/>
            <person name="Beever R.E."/>
            <person name="Beffa R."/>
            <person name="Benoit I."/>
            <person name="Bouzid O."/>
            <person name="Brault B."/>
            <person name="Chen Z."/>
            <person name="Choquer M."/>
            <person name="Collemare J."/>
            <person name="Cotton P."/>
            <person name="Danchin E.G."/>
            <person name="Da Silva C."/>
            <person name="Gautier A."/>
            <person name="Giraud C."/>
            <person name="Giraud T."/>
            <person name="Gonzalez C."/>
            <person name="Grossetete S."/>
            <person name="Guldener U."/>
            <person name="Henrissat B."/>
            <person name="Howlett B.J."/>
            <person name="Kodira C."/>
            <person name="Kretschmer M."/>
            <person name="Lappartient A."/>
            <person name="Leroch M."/>
            <person name="Levis C."/>
            <person name="Mauceli E."/>
            <person name="Neuveglise C."/>
            <person name="Oeser B."/>
            <person name="Pearson M."/>
            <person name="Poulain J."/>
            <person name="Poussereau N."/>
            <person name="Quesneville H."/>
            <person name="Rascle C."/>
            <person name="Schumacher J."/>
            <person name="Segurens B."/>
            <person name="Sexton A."/>
            <person name="Silva E."/>
            <person name="Sirven C."/>
            <person name="Soanes D.M."/>
            <person name="Talbot N.J."/>
            <person name="Templeton M."/>
            <person name="Yandava C."/>
            <person name="Yarden O."/>
            <person name="Zeng Q."/>
            <person name="Rollins J.A."/>
            <person name="Lebrun M.H."/>
            <person name="Dickman M."/>
        </authorList>
    </citation>
    <scope>NUCLEOTIDE SEQUENCE [LARGE SCALE GENOMIC DNA]</scope>
    <source>
        <strain evidence="3">ATCC 18683 / 1980 / Ss-1</strain>
    </source>
</reference>
<evidence type="ECO:0000313" key="2">
    <source>
        <dbReference type="EMBL" id="EDN93614.1"/>
    </source>
</evidence>
<keyword evidence="1" id="KW-0175">Coiled coil</keyword>
<dbReference type="OMA" id="ARCAICD"/>